<dbReference type="InterPro" id="IPR001466">
    <property type="entry name" value="Beta-lactam-related"/>
</dbReference>
<dbReference type="EnsemblMetazoa" id="PPA30813.1">
    <property type="protein sequence ID" value="PPA30813.1"/>
    <property type="gene ID" value="WBGene00203679"/>
</dbReference>
<accession>A0A8R1UKX7</accession>
<dbReference type="PANTHER" id="PTHR46825">
    <property type="entry name" value="D-ALANYL-D-ALANINE-CARBOXYPEPTIDASE/ENDOPEPTIDASE AMPH"/>
    <property type="match status" value="1"/>
</dbReference>
<sequence length="572" mass="65365">MFILYLFIFSSVSSQSLTHISFFGKSREIRGRHLFPNYFSPSPSYFSIPSSDEYAISRIHTHQSELNDVISDVSESNYLIKSICSYESEGEIFYVINYGSGEGRHEIALNLTMTDLQDAMKTHTENKIEVSHICSNGKTFDVVWHHAKNFVQHFIVEESPLTEMMKSANSMAREGFYPSTIQSFTSSSTPHALVIWRKGFGRIGKSFLTSIASLNRNEHISVWRDDGFSWRNKIIPKSMKEGSVDVSALDWEVESEMRRQEIPSISFSIFYGNQILFERAYGYADVIKEIVARSDHRYRIASVSKTITAMLITKLVNEGRISYGDRVFGPQGILSSLYRGPMNIFLRSITIQNLLEHSSGAWSHFAKLEFSRREISNSQFLYWILSSNQPRTFPGRVHIYSNIGYVFLGRVIETVTGLSYEEYAIRNLFKPLGIEGAKIAERNPIDDEVTYYSHDNASPYLSWSPKRLDSAAGWTLKANDVARIMRELNTHRNGKYRLMIVRGWTRWNYGRGIQIGNDGSIYHVGSMAGSESLAYSKGRISMGIVTNLRGTTENWLTPWMESVARRLGTRFE</sequence>
<dbReference type="Pfam" id="PF00144">
    <property type="entry name" value="Beta-lactamase"/>
    <property type="match status" value="1"/>
</dbReference>
<accession>A0A2A6BWG9</accession>
<proteinExistence type="predicted"/>
<dbReference type="OrthoDB" id="5946976at2759"/>
<reference evidence="2" key="1">
    <citation type="journal article" date="2008" name="Nat. Genet.">
        <title>The Pristionchus pacificus genome provides a unique perspective on nematode lifestyle and parasitism.</title>
        <authorList>
            <person name="Dieterich C."/>
            <person name="Clifton S.W."/>
            <person name="Schuster L.N."/>
            <person name="Chinwalla A."/>
            <person name="Delehaunty K."/>
            <person name="Dinkelacker I."/>
            <person name="Fulton L."/>
            <person name="Fulton R."/>
            <person name="Godfrey J."/>
            <person name="Minx P."/>
            <person name="Mitreva M."/>
            <person name="Roeseler W."/>
            <person name="Tian H."/>
            <person name="Witte H."/>
            <person name="Yang S.P."/>
            <person name="Wilson R.K."/>
            <person name="Sommer R.J."/>
        </authorList>
    </citation>
    <scope>NUCLEOTIDE SEQUENCE [LARGE SCALE GENOMIC DNA]</scope>
    <source>
        <strain evidence="2">PS312</strain>
    </source>
</reference>
<reference evidence="1" key="2">
    <citation type="submission" date="2022-06" db="UniProtKB">
        <authorList>
            <consortium name="EnsemblMetazoa"/>
        </authorList>
    </citation>
    <scope>IDENTIFICATION</scope>
    <source>
        <strain evidence="1">PS312</strain>
    </source>
</reference>
<dbReference type="PANTHER" id="PTHR46825:SF9">
    <property type="entry name" value="BETA-LACTAMASE-RELATED DOMAIN-CONTAINING PROTEIN"/>
    <property type="match status" value="1"/>
</dbReference>
<dbReference type="Gene3D" id="3.40.710.10">
    <property type="entry name" value="DD-peptidase/beta-lactamase superfamily"/>
    <property type="match status" value="1"/>
</dbReference>
<evidence type="ECO:0000313" key="1">
    <source>
        <dbReference type="EnsemblMetazoa" id="PPA30813.1"/>
    </source>
</evidence>
<name>A0A2A6BWG9_PRIPA</name>
<dbReference type="Proteomes" id="UP000005239">
    <property type="component" value="Unassembled WGS sequence"/>
</dbReference>
<keyword evidence="2" id="KW-1185">Reference proteome</keyword>
<evidence type="ECO:0000313" key="2">
    <source>
        <dbReference type="Proteomes" id="UP000005239"/>
    </source>
</evidence>
<dbReference type="AlphaFoldDB" id="A0A2A6BWG9"/>
<dbReference type="InterPro" id="IPR012338">
    <property type="entry name" value="Beta-lactam/transpept-like"/>
</dbReference>
<gene>
    <name evidence="1" type="primary">WBGene00203679</name>
</gene>
<organism evidence="1 2">
    <name type="scientific">Pristionchus pacificus</name>
    <name type="common">Parasitic nematode worm</name>
    <dbReference type="NCBI Taxonomy" id="54126"/>
    <lineage>
        <taxon>Eukaryota</taxon>
        <taxon>Metazoa</taxon>
        <taxon>Ecdysozoa</taxon>
        <taxon>Nematoda</taxon>
        <taxon>Chromadorea</taxon>
        <taxon>Rhabditida</taxon>
        <taxon>Rhabditina</taxon>
        <taxon>Diplogasteromorpha</taxon>
        <taxon>Diplogasteroidea</taxon>
        <taxon>Neodiplogasteridae</taxon>
        <taxon>Pristionchus</taxon>
    </lineage>
</organism>
<dbReference type="InterPro" id="IPR050491">
    <property type="entry name" value="AmpC-like"/>
</dbReference>
<protein>
    <submittedName>
        <fullName evidence="1">Lact-8</fullName>
    </submittedName>
</protein>
<dbReference type="SUPFAM" id="SSF56601">
    <property type="entry name" value="beta-lactamase/transpeptidase-like"/>
    <property type="match status" value="1"/>
</dbReference>